<evidence type="ECO:0000256" key="3">
    <source>
        <dbReference type="ARBA" id="ARBA00022692"/>
    </source>
</evidence>
<reference evidence="9" key="2">
    <citation type="submission" date="2018-06" db="EMBL/GenBank/DDBJ databases">
        <authorList>
            <consortium name="Pathogen Informatics"/>
            <person name="Doyle S."/>
        </authorList>
    </citation>
    <scope>NUCLEOTIDE SEQUENCE [LARGE SCALE GENOMIC DNA]</scope>
    <source>
        <strain evidence="9">NCTC12218</strain>
    </source>
</reference>
<evidence type="ECO:0000313" key="7">
    <source>
        <dbReference type="EMBL" id="CAD7358518.1"/>
    </source>
</evidence>
<organism evidence="9">
    <name type="scientific">Staphylococcus schleiferi</name>
    <dbReference type="NCBI Taxonomy" id="1295"/>
    <lineage>
        <taxon>Bacteria</taxon>
        <taxon>Bacillati</taxon>
        <taxon>Bacillota</taxon>
        <taxon>Bacilli</taxon>
        <taxon>Bacillales</taxon>
        <taxon>Staphylococcaceae</taxon>
        <taxon>Staphylococcus</taxon>
    </lineage>
</organism>
<proteinExistence type="predicted"/>
<sequence length="467" mass="50756">MGCLPMKQKGGKTFPDAIIIIFIMSIVAAILTYILPSGKYKRKTIEGIHEIIPNSFHSTTKNPTSIIDFITAIPQGLIESANIIFLVLIIGGAIAIIDSTGATYSGINALVDKTKGRKYLLIISIASLFGIMHQVGVSGNTVIAFIPIGIMLARAMNLDAVVGVSMVYLGNFAGGAVGTFDPAIMGVAQKIAGVPLFSGAWFRIIIFFALITVTIIYICRYTKKISMDPSKSILKDNPFPVEVVDTNYEFEKFNKKHMLTIFIFIAGIAVFLFGVFKYEWSVNELAGIFILNSIIIAVINKIKPNDFVNTFMTGVRKLTYGAIIIGIARSIIVIFKEANILDTITHIATAHMQELPTMVGALAMFAFNWLFNILVSSGSGQASIVMPIMAPIGDIIGLTRQTTVLAFKLGDGITNIITPFSGVLMSVLAIGGIPWTRWLKFAFPLVLWWTLVGAIFLIIAVLINYGP</sequence>
<feature type="transmembrane region" description="Helical" evidence="6">
    <location>
        <begin position="382"/>
        <end position="400"/>
    </location>
</feature>
<feature type="transmembrane region" description="Helical" evidence="6">
    <location>
        <begin position="282"/>
        <end position="302"/>
    </location>
</feature>
<feature type="transmembrane region" description="Helical" evidence="6">
    <location>
        <begin position="200"/>
        <end position="219"/>
    </location>
</feature>
<feature type="transmembrane region" description="Helical" evidence="6">
    <location>
        <begin position="17"/>
        <end position="35"/>
    </location>
</feature>
<evidence type="ECO:0000313" key="11">
    <source>
        <dbReference type="Proteomes" id="UP000572988"/>
    </source>
</evidence>
<evidence type="ECO:0000313" key="9">
    <source>
        <dbReference type="EMBL" id="SUM85945.1"/>
    </source>
</evidence>
<dbReference type="InterPro" id="IPR018385">
    <property type="entry name" value="C4_dicarb_anaerob_car-like"/>
</dbReference>
<keyword evidence="2" id="KW-1003">Cell membrane</keyword>
<dbReference type="EMBL" id="UHEF01000001">
    <property type="protein sequence ID" value="SUM85945.1"/>
    <property type="molecule type" value="Genomic_DNA"/>
</dbReference>
<feature type="transmembrane region" description="Helical" evidence="6">
    <location>
        <begin position="83"/>
        <end position="107"/>
    </location>
</feature>
<evidence type="ECO:0000313" key="8">
    <source>
        <dbReference type="EMBL" id="NHA33101.1"/>
    </source>
</evidence>
<feature type="transmembrane region" description="Helical" evidence="6">
    <location>
        <begin position="119"/>
        <end position="146"/>
    </location>
</feature>
<evidence type="ECO:0000256" key="5">
    <source>
        <dbReference type="ARBA" id="ARBA00023136"/>
    </source>
</evidence>
<accession>A0A7Z7QME1</accession>
<evidence type="ECO:0000313" key="10">
    <source>
        <dbReference type="Proteomes" id="UP000264146"/>
    </source>
</evidence>
<feature type="transmembrane region" description="Helical" evidence="6">
    <location>
        <begin position="258"/>
        <end position="276"/>
    </location>
</feature>
<dbReference type="Proteomes" id="UP000572988">
    <property type="component" value="Unassembled WGS sequence"/>
</dbReference>
<comment type="subcellular location">
    <subcellularLocation>
        <location evidence="1">Cell membrane</location>
        <topology evidence="1">Multi-pass membrane protein</topology>
    </subcellularLocation>
</comment>
<protein>
    <submittedName>
        <fullName evidence="9">Short-chain fatty acids transporter</fullName>
    </submittedName>
</protein>
<dbReference type="PANTHER" id="PTHR43652">
    <property type="entry name" value="BASIC AMINO ACID ANTIPORTER YFCC-RELATED"/>
    <property type="match status" value="1"/>
</dbReference>
<keyword evidence="11" id="KW-1185">Reference proteome</keyword>
<evidence type="ECO:0000256" key="2">
    <source>
        <dbReference type="ARBA" id="ARBA00022475"/>
    </source>
</evidence>
<feature type="transmembrane region" description="Helical" evidence="6">
    <location>
        <begin position="355"/>
        <end position="375"/>
    </location>
</feature>
<evidence type="ECO:0000256" key="4">
    <source>
        <dbReference type="ARBA" id="ARBA00022989"/>
    </source>
</evidence>
<reference evidence="8 11" key="1">
    <citation type="submission" date="2018-01" db="EMBL/GenBank/DDBJ databases">
        <title>Complete genome sequence of Staphylococcus Scheliferi isolated from human.</title>
        <authorList>
            <person name="Abouelkhair M.A."/>
            <person name="Bemis D.A."/>
            <person name="Kania S.A."/>
        </authorList>
    </citation>
    <scope>NUCLEOTIDE SEQUENCE [LARGE SCALE GENOMIC DNA]</scope>
    <source>
        <strain evidence="8 11">ATCC 43808</strain>
    </source>
</reference>
<feature type="transmembrane region" description="Helical" evidence="6">
    <location>
        <begin position="412"/>
        <end position="433"/>
    </location>
</feature>
<feature type="transmembrane region" description="Helical" evidence="6">
    <location>
        <begin position="158"/>
        <end position="180"/>
    </location>
</feature>
<dbReference type="EMBL" id="POVK01000002">
    <property type="protein sequence ID" value="NHA33101.1"/>
    <property type="molecule type" value="Genomic_DNA"/>
</dbReference>
<evidence type="ECO:0000256" key="6">
    <source>
        <dbReference type="SAM" id="Phobius"/>
    </source>
</evidence>
<keyword evidence="4 6" id="KW-1133">Transmembrane helix</keyword>
<gene>
    <name evidence="8" type="ORF">C1O36_00925</name>
    <name evidence="9" type="ORF">NCTC12218_00099</name>
</gene>
<dbReference type="PANTHER" id="PTHR43652:SF2">
    <property type="entry name" value="BASIC AMINO ACID ANTIPORTER YFCC-RELATED"/>
    <property type="match status" value="1"/>
</dbReference>
<keyword evidence="5 6" id="KW-0472">Membrane</keyword>
<name>A0A7Z7QME1_STASC</name>
<feature type="transmembrane region" description="Helical" evidence="6">
    <location>
        <begin position="445"/>
        <end position="465"/>
    </location>
</feature>
<dbReference type="AlphaFoldDB" id="A0A7Z7QME1"/>
<dbReference type="GO" id="GO:0005886">
    <property type="term" value="C:plasma membrane"/>
    <property type="evidence" value="ECO:0007669"/>
    <property type="project" value="UniProtKB-SubCell"/>
</dbReference>
<dbReference type="InterPro" id="IPR051679">
    <property type="entry name" value="DASS-Related_Transporters"/>
</dbReference>
<keyword evidence="3 6" id="KW-0812">Transmembrane</keyword>
<feature type="transmembrane region" description="Helical" evidence="6">
    <location>
        <begin position="314"/>
        <end position="335"/>
    </location>
</feature>
<dbReference type="Proteomes" id="UP000264146">
    <property type="component" value="Chromosome"/>
</dbReference>
<dbReference type="EMBL" id="LR962863">
    <property type="protein sequence ID" value="CAD7358518.1"/>
    <property type="molecule type" value="Genomic_DNA"/>
</dbReference>
<dbReference type="Pfam" id="PF03606">
    <property type="entry name" value="DcuC"/>
    <property type="match status" value="1"/>
</dbReference>
<evidence type="ECO:0000256" key="1">
    <source>
        <dbReference type="ARBA" id="ARBA00004651"/>
    </source>
</evidence>
<reference evidence="7 10" key="3">
    <citation type="submission" date="2020-11" db="EMBL/GenBank/DDBJ databases">
        <authorList>
            <consortium name="Pathogen Informatics"/>
        </authorList>
    </citation>
    <scope>NUCLEOTIDE SEQUENCE [LARGE SCALE GENOMIC DNA]</scope>
    <source>
        <strain evidence="7 10">NCTC12218</strain>
    </source>
</reference>